<dbReference type="AlphaFoldDB" id="A0A4V1CBM6"/>
<dbReference type="OrthoDB" id="5296677at2"/>
<evidence type="ECO:0000313" key="2">
    <source>
        <dbReference type="Proteomes" id="UP000296468"/>
    </source>
</evidence>
<name>A0A4V1CBM6_9PSED</name>
<dbReference type="InterPro" id="IPR031552">
    <property type="entry name" value="ParE-like_toxin"/>
</dbReference>
<organism evidence="1 2">
    <name type="scientific">Pseudomonas viciae</name>
    <dbReference type="NCBI Taxonomy" id="2505979"/>
    <lineage>
        <taxon>Bacteria</taxon>
        <taxon>Pseudomonadati</taxon>
        <taxon>Pseudomonadota</taxon>
        <taxon>Gammaproteobacteria</taxon>
        <taxon>Pseudomonadales</taxon>
        <taxon>Pseudomonadaceae</taxon>
        <taxon>Pseudomonas</taxon>
    </lineage>
</organism>
<proteinExistence type="predicted"/>
<geneLocation type="plasmid" evidence="2">
    <name>p11k1</name>
</geneLocation>
<dbReference type="Proteomes" id="UP000296468">
    <property type="component" value="Plasmid p11K1"/>
</dbReference>
<reference evidence="1 2" key="1">
    <citation type="journal article" date="2019" name="Front. Microbiol.">
        <title>In silico and Genetic Analyses of Cyclic Lipopeptide Synthetic Gene Clusters in Pseudomonas sp. 11K1.</title>
        <authorList>
            <person name="Zhao H."/>
            <person name="Liu Y.P."/>
            <person name="Zhang L.Q."/>
        </authorList>
    </citation>
    <scope>NUCLEOTIDE SEQUENCE [LARGE SCALE GENOMIC DNA]</scope>
    <source>
        <strain evidence="1 2">11K1</strain>
        <plasmid evidence="2">p11k1</plasmid>
    </source>
</reference>
<keyword evidence="1" id="KW-0614">Plasmid</keyword>
<dbReference type="Pfam" id="PF15781">
    <property type="entry name" value="ParE-like_toxin"/>
    <property type="match status" value="1"/>
</dbReference>
<sequence length="108" mass="12449">MQAKHQRNYKPPFSKFVKKAAKPLALAIEDEVEIICETPEIGVQKVGDLAGIWVHKFRFNKQEYLLAYRPPTPEEILQGVGVELLGIDFYQVGPHENFYTDLKKYLKS</sequence>
<protein>
    <submittedName>
        <fullName evidence="1">Type II toxin-antitoxin system RelE/ParE family toxin</fullName>
    </submittedName>
</protein>
<gene>
    <name evidence="1" type="ORF">EPZ47_30040</name>
</gene>
<dbReference type="RefSeq" id="WP_135848111.1">
    <property type="nucleotide sequence ID" value="NZ_CP035089.1"/>
</dbReference>
<accession>A0A4V1CBM6</accession>
<evidence type="ECO:0000313" key="1">
    <source>
        <dbReference type="EMBL" id="QBZ92934.1"/>
    </source>
</evidence>
<dbReference type="EMBL" id="CP035089">
    <property type="protein sequence ID" value="QBZ92934.1"/>
    <property type="molecule type" value="Genomic_DNA"/>
</dbReference>
<dbReference type="KEGG" id="pvk:EPZ47_30040"/>